<sequence length="343" mass="37475">MNDAAQHDAWEIGEPHFHASTPLEQQLRFALHYAVLAPSNHNTQPWRFIVDGETVQICADRMRALPVVDPFDRELLMSCGAALLNLRVALCRLGLAYAITLFPSEADPDIVALVRVSRDGPRDPHLRELFDALTARVTTRAPFADEAVPAALQRKLSDACDDEGAIACCVEQTTAREALAQLIADADHAQFADPRFRRELASWIHPRRRDDGMPAYGTAVGALLDFAAPLVSLAVRVFDVGAGQPATHQHLVQGSPLMVGIATMRDDREAWLAAGQALQRMLLVAASAGLTASYLNQPIEVDPLRERLRTLLGTEAIPQLLLRVGRGPRVSHAPRRPLADVVS</sequence>
<organism evidence="2 3">
    <name type="scientific">Paraburkholderia tuberum</name>
    <dbReference type="NCBI Taxonomy" id="157910"/>
    <lineage>
        <taxon>Bacteria</taxon>
        <taxon>Pseudomonadati</taxon>
        <taxon>Pseudomonadota</taxon>
        <taxon>Betaproteobacteria</taxon>
        <taxon>Burkholderiales</taxon>
        <taxon>Burkholderiaceae</taxon>
        <taxon>Paraburkholderia</taxon>
    </lineage>
</organism>
<dbReference type="GO" id="GO:0016491">
    <property type="term" value="F:oxidoreductase activity"/>
    <property type="evidence" value="ECO:0007669"/>
    <property type="project" value="InterPro"/>
</dbReference>
<dbReference type="InterPro" id="IPR029479">
    <property type="entry name" value="Nitroreductase"/>
</dbReference>
<feature type="domain" description="Nitroreductase" evidence="1">
    <location>
        <begin position="251"/>
        <end position="325"/>
    </location>
</feature>
<protein>
    <submittedName>
        <fullName evidence="2">Nitroreductase family protein</fullName>
    </submittedName>
</protein>
<dbReference type="Gene3D" id="3.40.109.10">
    <property type="entry name" value="NADH Oxidase"/>
    <property type="match status" value="2"/>
</dbReference>
<dbReference type="STRING" id="157910.SAMN05445850_7197"/>
<dbReference type="InterPro" id="IPR000415">
    <property type="entry name" value="Nitroreductase-like"/>
</dbReference>
<name>A0A1H1KD47_9BURK</name>
<dbReference type="PANTHER" id="PTHR23026">
    <property type="entry name" value="NADPH NITROREDUCTASE"/>
    <property type="match status" value="1"/>
</dbReference>
<dbReference type="Pfam" id="PF00881">
    <property type="entry name" value="Nitroreductase"/>
    <property type="match status" value="1"/>
</dbReference>
<dbReference type="RefSeq" id="WP_090811514.1">
    <property type="nucleotide sequence ID" value="NZ_FNKX01000003.1"/>
</dbReference>
<accession>A0A1H1KD47</accession>
<dbReference type="NCBIfam" id="NF047509">
    <property type="entry name" value="Rv3131_FMN_oxido"/>
    <property type="match status" value="1"/>
</dbReference>
<dbReference type="PANTHER" id="PTHR23026:SF123">
    <property type="entry name" value="NAD(P)H NITROREDUCTASE RV3131-RELATED"/>
    <property type="match status" value="1"/>
</dbReference>
<gene>
    <name evidence="2" type="ORF">SAMN05445850_7197</name>
</gene>
<dbReference type="InterPro" id="IPR050627">
    <property type="entry name" value="Nitroreductase/BluB"/>
</dbReference>
<dbReference type="AlphaFoldDB" id="A0A1H1KD47"/>
<evidence type="ECO:0000313" key="2">
    <source>
        <dbReference type="EMBL" id="SDR60213.1"/>
    </source>
</evidence>
<proteinExistence type="predicted"/>
<dbReference type="EMBL" id="FNKX01000003">
    <property type="protein sequence ID" value="SDR60213.1"/>
    <property type="molecule type" value="Genomic_DNA"/>
</dbReference>
<dbReference type="Proteomes" id="UP000199365">
    <property type="component" value="Unassembled WGS sequence"/>
</dbReference>
<reference evidence="3" key="1">
    <citation type="submission" date="2016-10" db="EMBL/GenBank/DDBJ databases">
        <authorList>
            <person name="Varghese N."/>
            <person name="Submissions S."/>
        </authorList>
    </citation>
    <scope>NUCLEOTIDE SEQUENCE [LARGE SCALE GENOMIC DNA]</scope>
    <source>
        <strain evidence="3">DUS833</strain>
    </source>
</reference>
<evidence type="ECO:0000259" key="1">
    <source>
        <dbReference type="Pfam" id="PF00881"/>
    </source>
</evidence>
<evidence type="ECO:0000313" key="3">
    <source>
        <dbReference type="Proteomes" id="UP000199365"/>
    </source>
</evidence>
<dbReference type="SUPFAM" id="SSF55469">
    <property type="entry name" value="FMN-dependent nitroreductase-like"/>
    <property type="match status" value="2"/>
</dbReference>
<keyword evidence="3" id="KW-1185">Reference proteome</keyword>